<keyword evidence="2" id="KW-1185">Reference proteome</keyword>
<evidence type="ECO:0000313" key="1">
    <source>
        <dbReference type="EMBL" id="MBB6167137.1"/>
    </source>
</evidence>
<organism evidence="1 2">
    <name type="scientific">Chelatococcus composti</name>
    <dbReference type="NCBI Taxonomy" id="1743235"/>
    <lineage>
        <taxon>Bacteria</taxon>
        <taxon>Pseudomonadati</taxon>
        <taxon>Pseudomonadota</taxon>
        <taxon>Alphaproteobacteria</taxon>
        <taxon>Hyphomicrobiales</taxon>
        <taxon>Chelatococcaceae</taxon>
        <taxon>Chelatococcus</taxon>
    </lineage>
</organism>
<comment type="caution">
    <text evidence="1">The sequence shown here is derived from an EMBL/GenBank/DDBJ whole genome shotgun (WGS) entry which is preliminary data.</text>
</comment>
<reference evidence="1 2" key="1">
    <citation type="submission" date="2020-08" db="EMBL/GenBank/DDBJ databases">
        <title>Genomic Encyclopedia of Type Strains, Phase IV (KMG-IV): sequencing the most valuable type-strain genomes for metagenomic binning, comparative biology and taxonomic classification.</title>
        <authorList>
            <person name="Goeker M."/>
        </authorList>
    </citation>
    <scope>NUCLEOTIDE SEQUENCE [LARGE SCALE GENOMIC DNA]</scope>
    <source>
        <strain evidence="1 2">DSM 101465</strain>
    </source>
</reference>
<dbReference type="Proteomes" id="UP000588017">
    <property type="component" value="Unassembled WGS sequence"/>
</dbReference>
<dbReference type="AlphaFoldDB" id="A0A841K3Q9"/>
<dbReference type="EMBL" id="JACHEH010000002">
    <property type="protein sequence ID" value="MBB6167137.1"/>
    <property type="molecule type" value="Genomic_DNA"/>
</dbReference>
<proteinExistence type="predicted"/>
<gene>
    <name evidence="1" type="ORF">HNQ73_000755</name>
</gene>
<name>A0A841K3Q9_9HYPH</name>
<protein>
    <submittedName>
        <fullName evidence="1">Uncharacterized protein</fullName>
    </submittedName>
</protein>
<sequence length="73" mass="7820">MTAKEAPSSPPAFPTEDDIDAVIDEFDGDMREAIRALLSDLAVLAEDANARVSHGYVRGQLIVLRRPGDAPQG</sequence>
<dbReference type="RefSeq" id="WP_183332427.1">
    <property type="nucleotide sequence ID" value="NZ_BMHX01000002.1"/>
</dbReference>
<accession>A0A841K3Q9</accession>
<evidence type="ECO:0000313" key="2">
    <source>
        <dbReference type="Proteomes" id="UP000588017"/>
    </source>
</evidence>